<accession>A0AAD5N4V8</accession>
<reference evidence="1" key="1">
    <citation type="submission" date="2021-06" db="EMBL/GenBank/DDBJ databases">
        <title>Parelaphostrongylus tenuis whole genome reference sequence.</title>
        <authorList>
            <person name="Garwood T.J."/>
            <person name="Larsen P.A."/>
            <person name="Fountain-Jones N.M."/>
            <person name="Garbe J.R."/>
            <person name="Macchietto M.G."/>
            <person name="Kania S.A."/>
            <person name="Gerhold R.W."/>
            <person name="Richards J.E."/>
            <person name="Wolf T.M."/>
        </authorList>
    </citation>
    <scope>NUCLEOTIDE SEQUENCE</scope>
    <source>
        <strain evidence="1">MNPRO001-30</strain>
        <tissue evidence="1">Meninges</tissue>
    </source>
</reference>
<sequence length="67" mass="7269">MCNMADQATVGPVPAEHTSISGTLSTTNILMANWSAEMWRNVVNRAVRMLASGPFRSHFFSATATII</sequence>
<organism evidence="1 2">
    <name type="scientific">Parelaphostrongylus tenuis</name>
    <name type="common">Meningeal worm</name>
    <dbReference type="NCBI Taxonomy" id="148309"/>
    <lineage>
        <taxon>Eukaryota</taxon>
        <taxon>Metazoa</taxon>
        <taxon>Ecdysozoa</taxon>
        <taxon>Nematoda</taxon>
        <taxon>Chromadorea</taxon>
        <taxon>Rhabditida</taxon>
        <taxon>Rhabditina</taxon>
        <taxon>Rhabditomorpha</taxon>
        <taxon>Strongyloidea</taxon>
        <taxon>Metastrongylidae</taxon>
        <taxon>Parelaphostrongylus</taxon>
    </lineage>
</organism>
<evidence type="ECO:0000313" key="1">
    <source>
        <dbReference type="EMBL" id="KAJ1360481.1"/>
    </source>
</evidence>
<dbReference type="AlphaFoldDB" id="A0AAD5N4V8"/>
<protein>
    <submittedName>
        <fullName evidence="1">Uncharacterized protein</fullName>
    </submittedName>
</protein>
<proteinExistence type="predicted"/>
<gene>
    <name evidence="1" type="ORF">KIN20_019467</name>
</gene>
<keyword evidence="2" id="KW-1185">Reference proteome</keyword>
<name>A0AAD5N4V8_PARTN</name>
<comment type="caution">
    <text evidence="1">The sequence shown here is derived from an EMBL/GenBank/DDBJ whole genome shotgun (WGS) entry which is preliminary data.</text>
</comment>
<dbReference type="EMBL" id="JAHQIW010003879">
    <property type="protein sequence ID" value="KAJ1360481.1"/>
    <property type="molecule type" value="Genomic_DNA"/>
</dbReference>
<dbReference type="Proteomes" id="UP001196413">
    <property type="component" value="Unassembled WGS sequence"/>
</dbReference>
<evidence type="ECO:0000313" key="2">
    <source>
        <dbReference type="Proteomes" id="UP001196413"/>
    </source>
</evidence>